<dbReference type="Proteomes" id="UP000298030">
    <property type="component" value="Unassembled WGS sequence"/>
</dbReference>
<proteinExistence type="predicted"/>
<dbReference type="OrthoDB" id="2844378at2759"/>
<comment type="caution">
    <text evidence="1">The sequence shown here is derived from an EMBL/GenBank/DDBJ whole genome shotgun (WGS) entry which is preliminary data.</text>
</comment>
<protein>
    <submittedName>
        <fullName evidence="1">Uncharacterized protein</fullName>
    </submittedName>
</protein>
<gene>
    <name evidence="1" type="ORF">FA13DRAFT_1785959</name>
</gene>
<name>A0A4Y7TW13_COPMI</name>
<reference evidence="1 2" key="1">
    <citation type="journal article" date="2019" name="Nat. Ecol. Evol.">
        <title>Megaphylogeny resolves global patterns of mushroom evolution.</title>
        <authorList>
            <person name="Varga T."/>
            <person name="Krizsan K."/>
            <person name="Foldi C."/>
            <person name="Dima B."/>
            <person name="Sanchez-Garcia M."/>
            <person name="Sanchez-Ramirez S."/>
            <person name="Szollosi G.J."/>
            <person name="Szarkandi J.G."/>
            <person name="Papp V."/>
            <person name="Albert L."/>
            <person name="Andreopoulos W."/>
            <person name="Angelini C."/>
            <person name="Antonin V."/>
            <person name="Barry K.W."/>
            <person name="Bougher N.L."/>
            <person name="Buchanan P."/>
            <person name="Buyck B."/>
            <person name="Bense V."/>
            <person name="Catcheside P."/>
            <person name="Chovatia M."/>
            <person name="Cooper J."/>
            <person name="Damon W."/>
            <person name="Desjardin D."/>
            <person name="Finy P."/>
            <person name="Geml J."/>
            <person name="Haridas S."/>
            <person name="Hughes K."/>
            <person name="Justo A."/>
            <person name="Karasinski D."/>
            <person name="Kautmanova I."/>
            <person name="Kiss B."/>
            <person name="Kocsube S."/>
            <person name="Kotiranta H."/>
            <person name="LaButti K.M."/>
            <person name="Lechner B.E."/>
            <person name="Liimatainen K."/>
            <person name="Lipzen A."/>
            <person name="Lukacs Z."/>
            <person name="Mihaltcheva S."/>
            <person name="Morgado L.N."/>
            <person name="Niskanen T."/>
            <person name="Noordeloos M.E."/>
            <person name="Ohm R.A."/>
            <person name="Ortiz-Santana B."/>
            <person name="Ovrebo C."/>
            <person name="Racz N."/>
            <person name="Riley R."/>
            <person name="Savchenko A."/>
            <person name="Shiryaev A."/>
            <person name="Soop K."/>
            <person name="Spirin V."/>
            <person name="Szebenyi C."/>
            <person name="Tomsovsky M."/>
            <person name="Tulloss R.E."/>
            <person name="Uehling J."/>
            <person name="Grigoriev I.V."/>
            <person name="Vagvolgyi C."/>
            <person name="Papp T."/>
            <person name="Martin F.M."/>
            <person name="Miettinen O."/>
            <person name="Hibbett D.S."/>
            <person name="Nagy L.G."/>
        </authorList>
    </citation>
    <scope>NUCLEOTIDE SEQUENCE [LARGE SCALE GENOMIC DNA]</scope>
    <source>
        <strain evidence="1 2">FP101781</strain>
    </source>
</reference>
<evidence type="ECO:0000313" key="1">
    <source>
        <dbReference type="EMBL" id="TEB38134.1"/>
    </source>
</evidence>
<organism evidence="1 2">
    <name type="scientific">Coprinellus micaceus</name>
    <name type="common">Glistening ink-cap mushroom</name>
    <name type="synonym">Coprinus micaceus</name>
    <dbReference type="NCBI Taxonomy" id="71717"/>
    <lineage>
        <taxon>Eukaryota</taxon>
        <taxon>Fungi</taxon>
        <taxon>Dikarya</taxon>
        <taxon>Basidiomycota</taxon>
        <taxon>Agaricomycotina</taxon>
        <taxon>Agaricomycetes</taxon>
        <taxon>Agaricomycetidae</taxon>
        <taxon>Agaricales</taxon>
        <taxon>Agaricineae</taxon>
        <taxon>Psathyrellaceae</taxon>
        <taxon>Coprinellus</taxon>
    </lineage>
</organism>
<sequence>MGNYDRPNVVYRSYIITHAKYNQMTKKIPSYKQLVLSDRGEHSHHFCYSWWKNYVLDETLRKRAPKLKRAPPGIDPSHMMFLLGCFEFENRRQVEDPNHPDAKHLPETDRDRERLEKFNKFFRNRRARNMKSEDFEWVY</sequence>
<evidence type="ECO:0000313" key="2">
    <source>
        <dbReference type="Proteomes" id="UP000298030"/>
    </source>
</evidence>
<accession>A0A4Y7TW13</accession>
<dbReference type="AlphaFoldDB" id="A0A4Y7TW13"/>
<keyword evidence="2" id="KW-1185">Reference proteome</keyword>
<dbReference type="EMBL" id="QPFP01000003">
    <property type="protein sequence ID" value="TEB38134.1"/>
    <property type="molecule type" value="Genomic_DNA"/>
</dbReference>